<dbReference type="PROSITE" id="PS00216">
    <property type="entry name" value="SUGAR_TRANSPORT_1"/>
    <property type="match status" value="1"/>
</dbReference>
<dbReference type="Pfam" id="PF07690">
    <property type="entry name" value="MFS_1"/>
    <property type="match status" value="1"/>
</dbReference>
<dbReference type="InterPro" id="IPR005829">
    <property type="entry name" value="Sugar_transporter_CS"/>
</dbReference>
<feature type="transmembrane region" description="Helical" evidence="6">
    <location>
        <begin position="433"/>
        <end position="455"/>
    </location>
</feature>
<dbReference type="InterPro" id="IPR020846">
    <property type="entry name" value="MFS_dom"/>
</dbReference>
<feature type="transmembrane region" description="Helical" evidence="6">
    <location>
        <begin position="81"/>
        <end position="100"/>
    </location>
</feature>
<comment type="subcellular location">
    <subcellularLocation>
        <location evidence="1">Membrane</location>
        <topology evidence="1">Multi-pass membrane protein</topology>
    </subcellularLocation>
</comment>
<dbReference type="RefSeq" id="WP_206295113.1">
    <property type="nucleotide sequence ID" value="NZ_CP063458.1"/>
</dbReference>
<feature type="transmembrane region" description="Helical" evidence="6">
    <location>
        <begin position="295"/>
        <end position="318"/>
    </location>
</feature>
<dbReference type="KEGG" id="hbs:IPV69_10765"/>
<dbReference type="PANTHER" id="PTHR12778">
    <property type="entry name" value="SOLUTE CARRIER FAMILY 33 ACETYL-COA TRANSPORTER -RELATED"/>
    <property type="match status" value="1"/>
</dbReference>
<dbReference type="Proteomes" id="UP000593765">
    <property type="component" value="Chromosome"/>
</dbReference>
<dbReference type="PROSITE" id="PS50850">
    <property type="entry name" value="MFS"/>
    <property type="match status" value="1"/>
</dbReference>
<gene>
    <name evidence="8" type="ORF">IPV69_10765</name>
</gene>
<dbReference type="InterPro" id="IPR004752">
    <property type="entry name" value="AmpG_permease/AT-1"/>
</dbReference>
<evidence type="ECO:0000256" key="3">
    <source>
        <dbReference type="ARBA" id="ARBA00022989"/>
    </source>
</evidence>
<evidence type="ECO:0000313" key="9">
    <source>
        <dbReference type="Proteomes" id="UP000593765"/>
    </source>
</evidence>
<protein>
    <submittedName>
        <fullName evidence="8">MFS transporter</fullName>
    </submittedName>
</protein>
<dbReference type="InterPro" id="IPR036259">
    <property type="entry name" value="MFS_trans_sf"/>
</dbReference>
<keyword evidence="9" id="KW-1185">Reference proteome</keyword>
<evidence type="ECO:0000256" key="4">
    <source>
        <dbReference type="ARBA" id="ARBA00023136"/>
    </source>
</evidence>
<evidence type="ECO:0000256" key="6">
    <source>
        <dbReference type="SAM" id="Phobius"/>
    </source>
</evidence>
<evidence type="ECO:0000259" key="7">
    <source>
        <dbReference type="PROSITE" id="PS50850"/>
    </source>
</evidence>
<evidence type="ECO:0000256" key="1">
    <source>
        <dbReference type="ARBA" id="ARBA00004141"/>
    </source>
</evidence>
<feature type="transmembrane region" description="Helical" evidence="6">
    <location>
        <begin position="262"/>
        <end position="283"/>
    </location>
</feature>
<dbReference type="Gene3D" id="1.20.1250.20">
    <property type="entry name" value="MFS general substrate transporter like domains"/>
    <property type="match status" value="2"/>
</dbReference>
<feature type="transmembrane region" description="Helical" evidence="6">
    <location>
        <begin position="330"/>
        <end position="348"/>
    </location>
</feature>
<accession>A0A7M2X233</accession>
<organism evidence="8 9">
    <name type="scientific">Humisphaera borealis</name>
    <dbReference type="NCBI Taxonomy" id="2807512"/>
    <lineage>
        <taxon>Bacteria</taxon>
        <taxon>Pseudomonadati</taxon>
        <taxon>Planctomycetota</taxon>
        <taxon>Phycisphaerae</taxon>
        <taxon>Tepidisphaerales</taxon>
        <taxon>Tepidisphaeraceae</taxon>
        <taxon>Humisphaera</taxon>
    </lineage>
</organism>
<feature type="domain" description="Major facilitator superfamily (MFS) profile" evidence="7">
    <location>
        <begin position="1"/>
        <end position="197"/>
    </location>
</feature>
<keyword evidence="2 6" id="KW-0812">Transmembrane</keyword>
<feature type="transmembrane region" description="Helical" evidence="6">
    <location>
        <begin position="146"/>
        <end position="169"/>
    </location>
</feature>
<feature type="transmembrane region" description="Helical" evidence="6">
    <location>
        <begin position="175"/>
        <end position="193"/>
    </location>
</feature>
<feature type="transmembrane region" description="Helical" evidence="6">
    <location>
        <begin position="106"/>
        <end position="134"/>
    </location>
</feature>
<feature type="transmembrane region" description="Helical" evidence="6">
    <location>
        <begin position="47"/>
        <end position="72"/>
    </location>
</feature>
<dbReference type="SUPFAM" id="SSF103473">
    <property type="entry name" value="MFS general substrate transporter"/>
    <property type="match status" value="1"/>
</dbReference>
<feature type="transmembrane region" description="Helical" evidence="6">
    <location>
        <begin position="368"/>
        <end position="389"/>
    </location>
</feature>
<evidence type="ECO:0000256" key="5">
    <source>
        <dbReference type="SAM" id="MobiDB-lite"/>
    </source>
</evidence>
<sequence length="484" mass="52084">MRHLLATRYGRLLTFFLLYVTEGIPQGFASVAIAFQMRKQGLGPAEVGAFVASLYLPWAWKVFAGPVVDLVYSERLGKRRAWIVGCQLMMSLTLLAAWPIDYSTNLHLFSLIIVVHNVFAATQDVAIDALAVTVLPESERGTANGFMFAGAYTGAGIGGAGVLYLTSVIGFSNSFWLVAGSILLVTVFISLRIREPRTAVAVPQAVVLQPIAIREDGRGATIPLEYGRGNDLPEMTAEKLRPADVLPYLGKLFKSMFGNARALAAFFFALLPTGAFAVSLTVSQNLSAEFGLSEATVANITVVSTILSVGGCLSGGFLSDRIGRRKAISLFAILTLIPTLALAWHLNANGWIMPIDTKAASRPVPADGLVTAFIVWGFIYSYVIGLIYGSRTAGFMDVSNPVVAATQFTAYMSLMNLAMAYSSWWQGWAIEHWGYPNMLITDAALGLICLVPLALMAPRKPIPALETTPMQPDVQHPAQPTGSP</sequence>
<evidence type="ECO:0000256" key="2">
    <source>
        <dbReference type="ARBA" id="ARBA00022692"/>
    </source>
</evidence>
<keyword evidence="4 6" id="KW-0472">Membrane</keyword>
<dbReference type="InterPro" id="IPR011701">
    <property type="entry name" value="MFS"/>
</dbReference>
<dbReference type="AlphaFoldDB" id="A0A7M2X233"/>
<dbReference type="EMBL" id="CP063458">
    <property type="protein sequence ID" value="QOV91798.1"/>
    <property type="molecule type" value="Genomic_DNA"/>
</dbReference>
<name>A0A7M2X233_9BACT</name>
<proteinExistence type="predicted"/>
<feature type="transmembrane region" description="Helical" evidence="6">
    <location>
        <begin position="12"/>
        <end position="35"/>
    </location>
</feature>
<evidence type="ECO:0000313" key="8">
    <source>
        <dbReference type="EMBL" id="QOV91798.1"/>
    </source>
</evidence>
<dbReference type="GO" id="GO:0016020">
    <property type="term" value="C:membrane"/>
    <property type="evidence" value="ECO:0007669"/>
    <property type="project" value="UniProtKB-SubCell"/>
</dbReference>
<feature type="region of interest" description="Disordered" evidence="5">
    <location>
        <begin position="464"/>
        <end position="484"/>
    </location>
</feature>
<dbReference type="GO" id="GO:0022857">
    <property type="term" value="F:transmembrane transporter activity"/>
    <property type="evidence" value="ECO:0007669"/>
    <property type="project" value="InterPro"/>
</dbReference>
<reference evidence="8 9" key="1">
    <citation type="submission" date="2020-10" db="EMBL/GenBank/DDBJ databases">
        <title>Wide distribution of Phycisphaera-like planctomycetes from WD2101 soil group in peatlands and genome analysis of the first cultivated representative.</title>
        <authorList>
            <person name="Dedysh S.N."/>
            <person name="Beletsky A.V."/>
            <person name="Ivanova A."/>
            <person name="Kulichevskaya I.S."/>
            <person name="Suzina N.E."/>
            <person name="Philippov D.A."/>
            <person name="Rakitin A.L."/>
            <person name="Mardanov A.V."/>
            <person name="Ravin N.V."/>
        </authorList>
    </citation>
    <scope>NUCLEOTIDE SEQUENCE [LARGE SCALE GENOMIC DNA]</scope>
    <source>
        <strain evidence="8 9">M1803</strain>
    </source>
</reference>
<keyword evidence="3 6" id="KW-1133">Transmembrane helix</keyword>
<dbReference type="PANTHER" id="PTHR12778:SF9">
    <property type="entry name" value="ACETYL-COENZYME A TRANSPORTER 1"/>
    <property type="match status" value="1"/>
</dbReference>
<feature type="transmembrane region" description="Helical" evidence="6">
    <location>
        <begin position="401"/>
        <end position="421"/>
    </location>
</feature>